<dbReference type="AlphaFoldDB" id="A0A8J3VN39"/>
<dbReference type="PANTHER" id="PTHR35004:SF6">
    <property type="entry name" value="TRANSPOSASE"/>
    <property type="match status" value="1"/>
</dbReference>
<organism evidence="2 3">
    <name type="scientific">Rhizocola hellebori</name>
    <dbReference type="NCBI Taxonomy" id="1392758"/>
    <lineage>
        <taxon>Bacteria</taxon>
        <taxon>Bacillati</taxon>
        <taxon>Actinomycetota</taxon>
        <taxon>Actinomycetes</taxon>
        <taxon>Micromonosporales</taxon>
        <taxon>Micromonosporaceae</taxon>
        <taxon>Rhizocola</taxon>
    </lineage>
</organism>
<evidence type="ECO:0000259" key="1">
    <source>
        <dbReference type="PROSITE" id="PS50994"/>
    </source>
</evidence>
<dbReference type="InterPro" id="IPR001584">
    <property type="entry name" value="Integrase_cat-core"/>
</dbReference>
<accession>A0A8J3VN39</accession>
<dbReference type="InterPro" id="IPR036397">
    <property type="entry name" value="RNaseH_sf"/>
</dbReference>
<dbReference type="EMBL" id="BONY01000174">
    <property type="protein sequence ID" value="GIH11803.1"/>
    <property type="molecule type" value="Genomic_DNA"/>
</dbReference>
<proteinExistence type="predicted"/>
<dbReference type="PANTHER" id="PTHR35004">
    <property type="entry name" value="TRANSPOSASE RV3428C-RELATED"/>
    <property type="match status" value="1"/>
</dbReference>
<feature type="domain" description="Integrase catalytic" evidence="1">
    <location>
        <begin position="1"/>
        <end position="89"/>
    </location>
</feature>
<dbReference type="Pfam" id="PF13683">
    <property type="entry name" value="rve_3"/>
    <property type="match status" value="1"/>
</dbReference>
<keyword evidence="3" id="KW-1185">Reference proteome</keyword>
<dbReference type="GO" id="GO:0003676">
    <property type="term" value="F:nucleic acid binding"/>
    <property type="evidence" value="ECO:0007669"/>
    <property type="project" value="InterPro"/>
</dbReference>
<dbReference type="GO" id="GO:0015074">
    <property type="term" value="P:DNA integration"/>
    <property type="evidence" value="ECO:0007669"/>
    <property type="project" value="InterPro"/>
</dbReference>
<gene>
    <name evidence="2" type="ORF">Rhe02_98700</name>
</gene>
<dbReference type="Gene3D" id="3.30.420.10">
    <property type="entry name" value="Ribonuclease H-like superfamily/Ribonuclease H"/>
    <property type="match status" value="1"/>
</dbReference>
<dbReference type="SUPFAM" id="SSF53098">
    <property type="entry name" value="Ribonuclease H-like"/>
    <property type="match status" value="1"/>
</dbReference>
<evidence type="ECO:0000313" key="3">
    <source>
        <dbReference type="Proteomes" id="UP000612899"/>
    </source>
</evidence>
<dbReference type="InterPro" id="IPR012337">
    <property type="entry name" value="RNaseH-like_sf"/>
</dbReference>
<sequence length="374" mass="40879">MPAEVMFERICRENGITTRLTKPRSPTTTGKIERWHKTLRQELLDRVGAFADHATAQAAIDAWVHAYNHQRPHQSLKMATPVSMFRPSPAAAPNPAIPVQVNPIGLPPKIPQELVTPNAKTVLSEMDIRAIEWEAIVPPGGRLSLPSNCGIKLGQAYAGRTVTLWADERSIHVCLDGHLVRTRGSRLSATDLLGLHLKGARLAGPEPGPSAMPALPPPPTTVVEVDRTVNREGRFALGGHNIQAPSNLIGKQVTLRLDGYLMHVICGGLLAATMPAPIPPDRRAKLSGARISTQPLPPAPAQPPRAERRVPANGEMMIARQRIHLSPSHAGKTVTIIIEDTHFRILHNEVELKLVPRKNPSQPIRFKAIVRQKK</sequence>
<dbReference type="PROSITE" id="PS50994">
    <property type="entry name" value="INTEGRASE"/>
    <property type="match status" value="1"/>
</dbReference>
<comment type="caution">
    <text evidence="2">The sequence shown here is derived from an EMBL/GenBank/DDBJ whole genome shotgun (WGS) entry which is preliminary data.</text>
</comment>
<dbReference type="Proteomes" id="UP000612899">
    <property type="component" value="Unassembled WGS sequence"/>
</dbReference>
<evidence type="ECO:0000313" key="2">
    <source>
        <dbReference type="EMBL" id="GIH11803.1"/>
    </source>
</evidence>
<protein>
    <recommendedName>
        <fullName evidence="1">Integrase catalytic domain-containing protein</fullName>
    </recommendedName>
</protein>
<name>A0A8J3VN39_9ACTN</name>
<reference evidence="2" key="1">
    <citation type="submission" date="2021-01" db="EMBL/GenBank/DDBJ databases">
        <title>Whole genome shotgun sequence of Rhizocola hellebori NBRC 109834.</title>
        <authorList>
            <person name="Komaki H."/>
            <person name="Tamura T."/>
        </authorList>
    </citation>
    <scope>NUCLEOTIDE SEQUENCE</scope>
    <source>
        <strain evidence="2">NBRC 109834</strain>
    </source>
</reference>